<evidence type="ECO:0000259" key="7">
    <source>
        <dbReference type="Pfam" id="PF10283"/>
    </source>
</evidence>
<proteinExistence type="inferred from homology"/>
<reference evidence="8 9" key="1">
    <citation type="submission" date="2020-04" db="EMBL/GenBank/DDBJ databases">
        <authorList>
            <person name="Wallbank WR R."/>
            <person name="Pardo Diaz C."/>
            <person name="Kozak K."/>
            <person name="Martin S."/>
            <person name="Jiggins C."/>
            <person name="Moest M."/>
            <person name="Warren A I."/>
            <person name="Byers J.R.P. K."/>
            <person name="Montejo-Kovacevich G."/>
            <person name="Yen C E."/>
        </authorList>
    </citation>
    <scope>NUCLEOTIDE SEQUENCE [LARGE SCALE GENOMIC DNA]</scope>
</reference>
<evidence type="ECO:0000313" key="9">
    <source>
        <dbReference type="Proteomes" id="UP000494256"/>
    </source>
</evidence>
<keyword evidence="4" id="KW-0158">Chromosome</keyword>
<name>A0A8S0ZRS2_ARCPL</name>
<dbReference type="GO" id="GO:0042393">
    <property type="term" value="F:histone binding"/>
    <property type="evidence" value="ECO:0007669"/>
    <property type="project" value="InterPro"/>
</dbReference>
<evidence type="ECO:0000256" key="2">
    <source>
        <dbReference type="ARBA" id="ARBA00004286"/>
    </source>
</evidence>
<evidence type="ECO:0000313" key="8">
    <source>
        <dbReference type="EMBL" id="CAB3235808.1"/>
    </source>
</evidence>
<protein>
    <recommendedName>
        <fullName evidence="7">PBZ-type domain-containing protein</fullName>
    </recommendedName>
</protein>
<comment type="subcellular location">
    <subcellularLocation>
        <location evidence="2">Chromosome</location>
    </subcellularLocation>
    <subcellularLocation>
        <location evidence="1">Nucleus</location>
    </subcellularLocation>
</comment>
<feature type="domain" description="PBZ-type" evidence="7">
    <location>
        <begin position="13"/>
        <end position="36"/>
    </location>
</feature>
<feature type="compositionally biased region" description="Basic and acidic residues" evidence="6">
    <location>
        <begin position="68"/>
        <end position="92"/>
    </location>
</feature>
<sequence>MSDDWQEYINDARTVCKYGTKCYQKNAEHHKQFKHPPVKRKEANRNKKRYSPYARTKQPHLPGPTNAEAEKEVKIETESSSKAEHQNTEIKGDKDKEVPIILNLPEDLSFYDKDTDKSIFKELFLINMPDDFFNFFEFISNLGKSAEESMASVNLELIGPFDLLLGKLPILEDKELYLIHWRFFYDPPEFQAVLKRKRSEYHIGYFRDTPEQDTAFVASNDSAKDCHITVMSKNIFGAVYQYLQNEKKYSPFTAAPCQKLMDKIKSYAEENNISLEQFSMKDRLKQIVTKSFHGAGIAVPYNKQTQLGYRRLAETDASLKKLFTSLENATSQEDKDKVFSDLQVVITNASIAVDECDFGTGLELGIDLFCSGLKELHSIALSNLTAAYTVLSRQQFAQIAQTHLKYRRKGPKMSLISSQK</sequence>
<dbReference type="PANTHER" id="PTHR13386:SF1">
    <property type="entry name" value="HISTONE PARYLATION FACTOR 1"/>
    <property type="match status" value="1"/>
</dbReference>
<dbReference type="GO" id="GO:0006974">
    <property type="term" value="P:DNA damage response"/>
    <property type="evidence" value="ECO:0007669"/>
    <property type="project" value="InterPro"/>
</dbReference>
<evidence type="ECO:0000256" key="1">
    <source>
        <dbReference type="ARBA" id="ARBA00004123"/>
    </source>
</evidence>
<keyword evidence="5" id="KW-0539">Nucleus</keyword>
<evidence type="ECO:0000256" key="5">
    <source>
        <dbReference type="ARBA" id="ARBA00023242"/>
    </source>
</evidence>
<dbReference type="AlphaFoldDB" id="A0A8S0ZRS2"/>
<dbReference type="GO" id="GO:0005634">
    <property type="term" value="C:nucleus"/>
    <property type="evidence" value="ECO:0007669"/>
    <property type="project" value="UniProtKB-SubCell"/>
</dbReference>
<organism evidence="8 9">
    <name type="scientific">Arctia plantaginis</name>
    <name type="common">Wood tiger moth</name>
    <name type="synonym">Phalaena plantaginis</name>
    <dbReference type="NCBI Taxonomy" id="874455"/>
    <lineage>
        <taxon>Eukaryota</taxon>
        <taxon>Metazoa</taxon>
        <taxon>Ecdysozoa</taxon>
        <taxon>Arthropoda</taxon>
        <taxon>Hexapoda</taxon>
        <taxon>Insecta</taxon>
        <taxon>Pterygota</taxon>
        <taxon>Neoptera</taxon>
        <taxon>Endopterygota</taxon>
        <taxon>Lepidoptera</taxon>
        <taxon>Glossata</taxon>
        <taxon>Ditrysia</taxon>
        <taxon>Noctuoidea</taxon>
        <taxon>Erebidae</taxon>
        <taxon>Arctiinae</taxon>
        <taxon>Arctia</taxon>
    </lineage>
</organism>
<gene>
    <name evidence="8" type="ORF">APLA_LOCUS7099</name>
</gene>
<dbReference type="InterPro" id="IPR019406">
    <property type="entry name" value="APLF_PBZ"/>
</dbReference>
<accession>A0A8S0ZRS2</accession>
<dbReference type="Pfam" id="PF10228">
    <property type="entry name" value="HPF1"/>
    <property type="match status" value="1"/>
</dbReference>
<dbReference type="Proteomes" id="UP000494256">
    <property type="component" value="Unassembled WGS sequence"/>
</dbReference>
<dbReference type="Pfam" id="PF10283">
    <property type="entry name" value="zf-CCHH"/>
    <property type="match status" value="1"/>
</dbReference>
<evidence type="ECO:0000256" key="3">
    <source>
        <dbReference type="ARBA" id="ARBA00010803"/>
    </source>
</evidence>
<dbReference type="InterPro" id="IPR019361">
    <property type="entry name" value="HPF1"/>
</dbReference>
<feature type="region of interest" description="Disordered" evidence="6">
    <location>
        <begin position="27"/>
        <end position="92"/>
    </location>
</feature>
<evidence type="ECO:0000256" key="4">
    <source>
        <dbReference type="ARBA" id="ARBA00022454"/>
    </source>
</evidence>
<dbReference type="GO" id="GO:0005694">
    <property type="term" value="C:chromosome"/>
    <property type="evidence" value="ECO:0007669"/>
    <property type="project" value="UniProtKB-SubCell"/>
</dbReference>
<dbReference type="GO" id="GO:0072572">
    <property type="term" value="F:poly-ADP-D-ribose binding"/>
    <property type="evidence" value="ECO:0007669"/>
    <property type="project" value="TreeGrafter"/>
</dbReference>
<evidence type="ECO:0000256" key="6">
    <source>
        <dbReference type="SAM" id="MobiDB-lite"/>
    </source>
</evidence>
<comment type="caution">
    <text evidence="8">The sequence shown here is derived from an EMBL/GenBank/DDBJ whole genome shotgun (WGS) entry which is preliminary data.</text>
</comment>
<dbReference type="EMBL" id="CADEBD010000300">
    <property type="protein sequence ID" value="CAB3235808.1"/>
    <property type="molecule type" value="Genomic_DNA"/>
</dbReference>
<comment type="similarity">
    <text evidence="3">Belongs to the HPF1 family.</text>
</comment>
<dbReference type="PANTHER" id="PTHR13386">
    <property type="entry name" value="HISTONE PARYLATION FACTOR 1"/>
    <property type="match status" value="1"/>
</dbReference>